<proteinExistence type="inferred from homology"/>
<keyword evidence="2 6" id="KW-0547">Nucleotide-binding</keyword>
<dbReference type="GeneTree" id="ENSGT00940000153724"/>
<dbReference type="PANTHER" id="PTHR43766">
    <property type="entry name" value="TRYPTOPHAN--TRNA LIGASE, MITOCHONDRIAL"/>
    <property type="match status" value="1"/>
</dbReference>
<keyword evidence="5 6" id="KW-0030">Aminoacyl-tRNA synthetase</keyword>
<organism evidence="7 8">
    <name type="scientific">Oncorhynchus kisutch</name>
    <name type="common">Coho salmon</name>
    <name type="synonym">Salmo kisutch</name>
    <dbReference type="NCBI Taxonomy" id="8019"/>
    <lineage>
        <taxon>Eukaryota</taxon>
        <taxon>Metazoa</taxon>
        <taxon>Chordata</taxon>
        <taxon>Craniata</taxon>
        <taxon>Vertebrata</taxon>
        <taxon>Euteleostomi</taxon>
        <taxon>Actinopterygii</taxon>
        <taxon>Neopterygii</taxon>
        <taxon>Teleostei</taxon>
        <taxon>Protacanthopterygii</taxon>
        <taxon>Salmoniformes</taxon>
        <taxon>Salmonidae</taxon>
        <taxon>Salmoninae</taxon>
        <taxon>Oncorhynchus</taxon>
    </lineage>
</organism>
<dbReference type="AlphaFoldDB" id="A0A8C7GJK7"/>
<dbReference type="GO" id="GO:0005524">
    <property type="term" value="F:ATP binding"/>
    <property type="evidence" value="ECO:0007669"/>
    <property type="project" value="UniProtKB-KW"/>
</dbReference>
<dbReference type="InterPro" id="IPR050203">
    <property type="entry name" value="Trp-tRNA_synthetase"/>
</dbReference>
<reference evidence="7" key="2">
    <citation type="submission" date="2025-09" db="UniProtKB">
        <authorList>
            <consortium name="Ensembl"/>
        </authorList>
    </citation>
    <scope>IDENTIFICATION</scope>
</reference>
<dbReference type="Ensembl" id="ENSOKIT00005046954.1">
    <property type="protein sequence ID" value="ENSOKIP00005044594.1"/>
    <property type="gene ID" value="ENSOKIG00005018469.1"/>
</dbReference>
<sequence length="132" mass="14223">LGIVDLHSITQSQDPALLRVNILVMVASLLACGIDPETSILFQQSQVSEHSELSWILGCLASIPPTQTPASVKGTKHKQKNEGSAVDILLYKAHQERDPPPSILQCHPPCTPDFSADSILPGPGSSYRDMIN</sequence>
<keyword evidence="3 6" id="KW-0067">ATP-binding</keyword>
<comment type="similarity">
    <text evidence="6">Belongs to the class-I aminoacyl-tRNA synthetase family.</text>
</comment>
<evidence type="ECO:0000256" key="3">
    <source>
        <dbReference type="ARBA" id="ARBA00022840"/>
    </source>
</evidence>
<dbReference type="GO" id="GO:0005759">
    <property type="term" value="C:mitochondrial matrix"/>
    <property type="evidence" value="ECO:0007669"/>
    <property type="project" value="TreeGrafter"/>
</dbReference>
<dbReference type="SUPFAM" id="SSF52374">
    <property type="entry name" value="Nucleotidylyl transferase"/>
    <property type="match status" value="1"/>
</dbReference>
<keyword evidence="4 6" id="KW-0648">Protein biosynthesis</keyword>
<keyword evidence="8" id="KW-1185">Reference proteome</keyword>
<dbReference type="GO" id="GO:0004830">
    <property type="term" value="F:tryptophan-tRNA ligase activity"/>
    <property type="evidence" value="ECO:0007669"/>
    <property type="project" value="TreeGrafter"/>
</dbReference>
<evidence type="ECO:0000256" key="2">
    <source>
        <dbReference type="ARBA" id="ARBA00022741"/>
    </source>
</evidence>
<dbReference type="Gene3D" id="3.40.50.620">
    <property type="entry name" value="HUPs"/>
    <property type="match status" value="1"/>
</dbReference>
<dbReference type="InterPro" id="IPR002305">
    <property type="entry name" value="aa-tRNA-synth_Ic"/>
</dbReference>
<keyword evidence="1 6" id="KW-0436">Ligase</keyword>
<dbReference type="GO" id="GO:0070183">
    <property type="term" value="P:mitochondrial tryptophanyl-tRNA aminoacylation"/>
    <property type="evidence" value="ECO:0007669"/>
    <property type="project" value="TreeGrafter"/>
</dbReference>
<dbReference type="Proteomes" id="UP000694557">
    <property type="component" value="Unassembled WGS sequence"/>
</dbReference>
<evidence type="ECO:0000256" key="5">
    <source>
        <dbReference type="ARBA" id="ARBA00023146"/>
    </source>
</evidence>
<accession>A0A8C7GJK7</accession>
<dbReference type="PANTHER" id="PTHR43766:SF1">
    <property type="entry name" value="TRYPTOPHAN--TRNA LIGASE, MITOCHONDRIAL"/>
    <property type="match status" value="1"/>
</dbReference>
<dbReference type="Pfam" id="PF00579">
    <property type="entry name" value="tRNA-synt_1b"/>
    <property type="match status" value="1"/>
</dbReference>
<reference evidence="7" key="1">
    <citation type="submission" date="2025-08" db="UniProtKB">
        <authorList>
            <consortium name="Ensembl"/>
        </authorList>
    </citation>
    <scope>IDENTIFICATION</scope>
</reference>
<evidence type="ECO:0000256" key="6">
    <source>
        <dbReference type="RuleBase" id="RU363036"/>
    </source>
</evidence>
<protein>
    <submittedName>
        <fullName evidence="7">Tryptophanyl tRNA synthetase 2, mitochondrial</fullName>
    </submittedName>
</protein>
<evidence type="ECO:0000256" key="1">
    <source>
        <dbReference type="ARBA" id="ARBA00022598"/>
    </source>
</evidence>
<gene>
    <name evidence="7" type="primary">WARS2</name>
</gene>
<dbReference type="InterPro" id="IPR014729">
    <property type="entry name" value="Rossmann-like_a/b/a_fold"/>
</dbReference>
<evidence type="ECO:0000313" key="8">
    <source>
        <dbReference type="Proteomes" id="UP000694557"/>
    </source>
</evidence>
<evidence type="ECO:0000256" key="4">
    <source>
        <dbReference type="ARBA" id="ARBA00022917"/>
    </source>
</evidence>
<evidence type="ECO:0000313" key="7">
    <source>
        <dbReference type="Ensembl" id="ENSOKIP00005044594.1"/>
    </source>
</evidence>
<name>A0A8C7GJK7_ONCKI</name>